<reference evidence="1 2" key="1">
    <citation type="submission" date="2013-07" db="EMBL/GenBank/DDBJ databases">
        <title>Comparative Genomic and Metabolomic Analysis of Twelve Strains of Pseudoalteromonas luteoviolacea.</title>
        <authorList>
            <person name="Vynne N.G."/>
            <person name="Mansson M."/>
            <person name="Gram L."/>
        </authorList>
    </citation>
    <scope>NUCLEOTIDE SEQUENCE [LARGE SCALE GENOMIC DNA]</scope>
    <source>
        <strain evidence="1 2">DSM 6061</strain>
    </source>
</reference>
<proteinExistence type="predicted"/>
<protein>
    <submittedName>
        <fullName evidence="1">Uncharacterized protein</fullName>
    </submittedName>
</protein>
<accession>A0A167BLC6</accession>
<dbReference type="PATRIC" id="fig|1365250.3.peg.419"/>
<name>A0A167BLC6_9GAMM</name>
<dbReference type="AlphaFoldDB" id="A0A167BLC6"/>
<organism evidence="1 2">
    <name type="scientific">Pseudoalteromonas luteoviolacea DSM 6061</name>
    <dbReference type="NCBI Taxonomy" id="1365250"/>
    <lineage>
        <taxon>Bacteria</taxon>
        <taxon>Pseudomonadati</taxon>
        <taxon>Pseudomonadota</taxon>
        <taxon>Gammaproteobacteria</taxon>
        <taxon>Alteromonadales</taxon>
        <taxon>Pseudoalteromonadaceae</taxon>
        <taxon>Pseudoalteromonas</taxon>
    </lineage>
</organism>
<keyword evidence="2" id="KW-1185">Reference proteome</keyword>
<dbReference type="EMBL" id="AUYB01000025">
    <property type="protein sequence ID" value="KZN46676.1"/>
    <property type="molecule type" value="Genomic_DNA"/>
</dbReference>
<evidence type="ECO:0000313" key="2">
    <source>
        <dbReference type="Proteomes" id="UP000076643"/>
    </source>
</evidence>
<comment type="caution">
    <text evidence="1">The sequence shown here is derived from an EMBL/GenBank/DDBJ whole genome shotgun (WGS) entry which is preliminary data.</text>
</comment>
<evidence type="ECO:0000313" key="1">
    <source>
        <dbReference type="EMBL" id="KZN46676.1"/>
    </source>
</evidence>
<sequence>MKKFKKSTLDWWNDFVHRVKNKGEDKWSVTCEDNNLVVNKNDREVSKVRLDEVVSVTTYKKDLITYDPVFLCFLDKNDCTIEVWEGMDGFDSFIRNELGRYFDIEPDWFASVNKGAFAENRRVIWKL</sequence>
<gene>
    <name evidence="1" type="ORF">N475_25605</name>
</gene>
<dbReference type="Proteomes" id="UP000076643">
    <property type="component" value="Unassembled WGS sequence"/>
</dbReference>
<dbReference type="RefSeq" id="WP_063358775.1">
    <property type="nucleotide sequence ID" value="NZ_AQHB01000049.1"/>
</dbReference>